<evidence type="ECO:0000313" key="3">
    <source>
        <dbReference type="Proteomes" id="UP000019146"/>
    </source>
</evidence>
<evidence type="ECO:0000313" key="2">
    <source>
        <dbReference type="EMBL" id="ALL67023.1"/>
    </source>
</evidence>
<name>A0A0P0RF39_9BURK</name>
<dbReference type="AlphaFoldDB" id="A0A0P0RF39"/>
<dbReference type="Proteomes" id="UP000019146">
    <property type="component" value="Chromosome 2"/>
</dbReference>
<dbReference type="KEGG" id="bcai:K788_0009193"/>
<feature type="compositionally biased region" description="Polar residues" evidence="1">
    <location>
        <begin position="62"/>
        <end position="76"/>
    </location>
</feature>
<feature type="region of interest" description="Disordered" evidence="1">
    <location>
        <begin position="47"/>
        <end position="95"/>
    </location>
</feature>
<proteinExistence type="predicted"/>
<dbReference type="EMBL" id="CP012747">
    <property type="protein sequence ID" value="ALL67023.1"/>
    <property type="molecule type" value="Genomic_DNA"/>
</dbReference>
<accession>A0A0P0RF39</accession>
<gene>
    <name evidence="2" type="ORF">K788_0009193</name>
</gene>
<reference evidence="2 3" key="1">
    <citation type="journal article" date="2014" name="Genome Announc.">
        <title>Draft Genome Sequence of the Haloacid-Degrading Burkholderia caribensis Strain MBA4.</title>
        <authorList>
            <person name="Pan Y."/>
            <person name="Kong K.F."/>
            <person name="Tsang J.S."/>
        </authorList>
    </citation>
    <scope>NUCLEOTIDE SEQUENCE [LARGE SCALE GENOMIC DNA]</scope>
    <source>
        <strain evidence="2 3">MBA4</strain>
    </source>
</reference>
<protein>
    <submittedName>
        <fullName evidence="2">Axoneme-associated protein</fullName>
    </submittedName>
</protein>
<organism evidence="2 3">
    <name type="scientific">Paraburkholderia caribensis MBA4</name>
    <dbReference type="NCBI Taxonomy" id="1323664"/>
    <lineage>
        <taxon>Bacteria</taxon>
        <taxon>Pseudomonadati</taxon>
        <taxon>Pseudomonadota</taxon>
        <taxon>Betaproteobacteria</taxon>
        <taxon>Burkholderiales</taxon>
        <taxon>Burkholderiaceae</taxon>
        <taxon>Paraburkholderia</taxon>
    </lineage>
</organism>
<sequence length="95" mass="10490">MRTHIASPVVLTAALHIIGYLCHFVEIGRIFTSVSQKKTILAVPIQARQPATRNRRRDALAQTPQKKLSAICNLSGSRPRRQADSAPEARSGHHD</sequence>
<evidence type="ECO:0000256" key="1">
    <source>
        <dbReference type="SAM" id="MobiDB-lite"/>
    </source>
</evidence>